<protein>
    <submittedName>
        <fullName evidence="1">Pogo transposable element with KRAB domain</fullName>
    </submittedName>
</protein>
<evidence type="ECO:0000313" key="1">
    <source>
        <dbReference type="EMBL" id="KAK0148143.1"/>
    </source>
</evidence>
<name>A0AA47P5A9_MERPO</name>
<dbReference type="EMBL" id="JAOPHQ010002097">
    <property type="protein sequence ID" value="KAK0148143.1"/>
    <property type="molecule type" value="Genomic_DNA"/>
</dbReference>
<proteinExistence type="predicted"/>
<keyword evidence="2" id="KW-1185">Reference proteome</keyword>
<accession>A0AA47P5A9</accession>
<dbReference type="Proteomes" id="UP001174136">
    <property type="component" value="Unassembled WGS sequence"/>
</dbReference>
<organism evidence="1 2">
    <name type="scientific">Merluccius polli</name>
    <name type="common">Benguela hake</name>
    <name type="synonym">Merluccius cadenati</name>
    <dbReference type="NCBI Taxonomy" id="89951"/>
    <lineage>
        <taxon>Eukaryota</taxon>
        <taxon>Metazoa</taxon>
        <taxon>Chordata</taxon>
        <taxon>Craniata</taxon>
        <taxon>Vertebrata</taxon>
        <taxon>Euteleostomi</taxon>
        <taxon>Actinopterygii</taxon>
        <taxon>Neopterygii</taxon>
        <taxon>Teleostei</taxon>
        <taxon>Neoteleostei</taxon>
        <taxon>Acanthomorphata</taxon>
        <taxon>Zeiogadaria</taxon>
        <taxon>Gadariae</taxon>
        <taxon>Gadiformes</taxon>
        <taxon>Gadoidei</taxon>
        <taxon>Merlucciidae</taxon>
        <taxon>Merluccius</taxon>
    </lineage>
</organism>
<dbReference type="AlphaFoldDB" id="A0AA47P5A9"/>
<evidence type="ECO:0000313" key="2">
    <source>
        <dbReference type="Proteomes" id="UP001174136"/>
    </source>
</evidence>
<reference evidence="1" key="1">
    <citation type="journal article" date="2023" name="Front. Mar. Sci.">
        <title>A new Merluccius polli reference genome to investigate the effects of global change in West African waters.</title>
        <authorList>
            <person name="Mateo J.L."/>
            <person name="Blanco-Fernandez C."/>
            <person name="Garcia-Vazquez E."/>
            <person name="Machado-Schiaffino G."/>
        </authorList>
    </citation>
    <scope>NUCLEOTIDE SEQUENCE</scope>
    <source>
        <strain evidence="1">C29</strain>
        <tissue evidence="1">Fin</tissue>
    </source>
</reference>
<gene>
    <name evidence="1" type="primary">Pogk_1</name>
    <name evidence="1" type="ORF">N1851_012145</name>
</gene>
<sequence length="76" mass="8111">MGNADPSSVYFDMPTSVTVNKKGEKSVIVKSAGNEKSRITVMLVCLTDGNKLPPAVILKRKTEPKEAMPAGIIVHA</sequence>
<comment type="caution">
    <text evidence="1">The sequence shown here is derived from an EMBL/GenBank/DDBJ whole genome shotgun (WGS) entry which is preliminary data.</text>
</comment>